<dbReference type="AlphaFoldDB" id="A0AAD4GU52"/>
<name>A0AAD4GU52_ASPNN</name>
<accession>A0AAD4GU52</accession>
<organism evidence="2 3">
    <name type="scientific">Aspergillus nanangensis</name>
    <dbReference type="NCBI Taxonomy" id="2582783"/>
    <lineage>
        <taxon>Eukaryota</taxon>
        <taxon>Fungi</taxon>
        <taxon>Dikarya</taxon>
        <taxon>Ascomycota</taxon>
        <taxon>Pezizomycotina</taxon>
        <taxon>Eurotiomycetes</taxon>
        <taxon>Eurotiomycetidae</taxon>
        <taxon>Eurotiales</taxon>
        <taxon>Aspergillaceae</taxon>
        <taxon>Aspergillus</taxon>
        <taxon>Aspergillus subgen. Circumdati</taxon>
    </lineage>
</organism>
<feature type="region of interest" description="Disordered" evidence="1">
    <location>
        <begin position="1"/>
        <end position="51"/>
    </location>
</feature>
<dbReference type="Proteomes" id="UP001194746">
    <property type="component" value="Unassembled WGS sequence"/>
</dbReference>
<reference evidence="2" key="2">
    <citation type="submission" date="2020-02" db="EMBL/GenBank/DDBJ databases">
        <authorList>
            <person name="Gilchrist C.L.M."/>
            <person name="Chooi Y.-H."/>
        </authorList>
    </citation>
    <scope>NUCLEOTIDE SEQUENCE</scope>
    <source>
        <strain evidence="2">MST-FP2251</strain>
    </source>
</reference>
<gene>
    <name evidence="2" type="ORF">FE257_007409</name>
</gene>
<dbReference type="EMBL" id="VCAU01000037">
    <property type="protein sequence ID" value="KAF9889300.1"/>
    <property type="molecule type" value="Genomic_DNA"/>
</dbReference>
<feature type="compositionally biased region" description="Low complexity" evidence="1">
    <location>
        <begin position="16"/>
        <end position="27"/>
    </location>
</feature>
<evidence type="ECO:0000256" key="1">
    <source>
        <dbReference type="SAM" id="MobiDB-lite"/>
    </source>
</evidence>
<reference evidence="2" key="1">
    <citation type="journal article" date="2019" name="Beilstein J. Org. Chem.">
        <title>Nanangenines: drimane sesquiterpenoids as the dominant metabolite cohort of a novel Australian fungus, Aspergillus nanangensis.</title>
        <authorList>
            <person name="Lacey H.J."/>
            <person name="Gilchrist C.L.M."/>
            <person name="Crombie A."/>
            <person name="Kalaitzis J.A."/>
            <person name="Vuong D."/>
            <person name="Rutledge P.J."/>
            <person name="Turner P."/>
            <person name="Pitt J.I."/>
            <person name="Lacey E."/>
            <person name="Chooi Y.H."/>
            <person name="Piggott A.M."/>
        </authorList>
    </citation>
    <scope>NUCLEOTIDE SEQUENCE</scope>
    <source>
        <strain evidence="2">MST-FP2251</strain>
    </source>
</reference>
<feature type="compositionally biased region" description="Acidic residues" evidence="1">
    <location>
        <begin position="114"/>
        <end position="126"/>
    </location>
</feature>
<keyword evidence="3" id="KW-1185">Reference proteome</keyword>
<comment type="caution">
    <text evidence="2">The sequence shown here is derived from an EMBL/GenBank/DDBJ whole genome shotgun (WGS) entry which is preliminary data.</text>
</comment>
<evidence type="ECO:0000313" key="3">
    <source>
        <dbReference type="Proteomes" id="UP001194746"/>
    </source>
</evidence>
<evidence type="ECO:0000313" key="2">
    <source>
        <dbReference type="EMBL" id="KAF9889300.1"/>
    </source>
</evidence>
<protein>
    <submittedName>
        <fullName evidence="2">Uncharacterized protein</fullName>
    </submittedName>
</protein>
<proteinExistence type="predicted"/>
<sequence length="151" mass="16936">MRRNRPDILTLDGFRPPSSAPSVTSSTHNEEEPPALKSDEEALSAPSAASDDRAAVIHVGTTDAIVPSQNELAYQHRYSACYLCRSWQRFTDRIQERLWASYNEDHPPDAEGGQVEEDGDETEEDGELHVHDDDDDAEMQAFLEPEDNQSH</sequence>
<feature type="region of interest" description="Disordered" evidence="1">
    <location>
        <begin position="101"/>
        <end position="151"/>
    </location>
</feature>
<feature type="compositionally biased region" description="Acidic residues" evidence="1">
    <location>
        <begin position="133"/>
        <end position="151"/>
    </location>
</feature>